<evidence type="ECO:0000256" key="1">
    <source>
        <dbReference type="SAM" id="SignalP"/>
    </source>
</evidence>
<dbReference type="SUPFAM" id="SSF56601">
    <property type="entry name" value="beta-lactamase/transpeptidase-like"/>
    <property type="match status" value="1"/>
</dbReference>
<dbReference type="InterPro" id="IPR050491">
    <property type="entry name" value="AmpC-like"/>
</dbReference>
<dbReference type="InterPro" id="IPR012338">
    <property type="entry name" value="Beta-lactam/transpept-like"/>
</dbReference>
<dbReference type="PANTHER" id="PTHR46825">
    <property type="entry name" value="D-ALANYL-D-ALANINE-CARBOXYPEPTIDASE/ENDOPEPTIDASE AMPH"/>
    <property type="match status" value="1"/>
</dbReference>
<keyword evidence="4" id="KW-1185">Reference proteome</keyword>
<reference evidence="3" key="1">
    <citation type="submission" date="2023-01" db="EMBL/GenBank/DDBJ databases">
        <title>Whole genome sequence of Paucibacter sp. S2-9 isolated from pond sediment.</title>
        <authorList>
            <person name="Jung J.Y."/>
        </authorList>
    </citation>
    <scope>NUCLEOTIDE SEQUENCE</scope>
    <source>
        <strain evidence="3">S2-9</strain>
    </source>
</reference>
<evidence type="ECO:0000313" key="4">
    <source>
        <dbReference type="Proteomes" id="UP001177769"/>
    </source>
</evidence>
<sequence>MHAFATRARQLTLAAVLASGAALAQQDLTPAPMTPVAAKTQPQDVLRLLDLWLDAQLAYERVPALSVAVQRGPELLWAKGYGKLDAAGRLPAGPDTVYGICSISKLFTAVAVMQLWEQGRFSLDDDIGKLLPEFTLQRDDPDSGAISVRALLTHSAGLPREADFAYWTAPDFKFPTREQMLQRLGSQRSFMRVGERFQYSNLGMALLGELVARLSGLPFETYVQRHILAPLQLADTRTVLPLELQGKRLAQGWGSLRRDGTREALKPYAAEGITPAAGFSSTVQDLARFAAWQFRLRKQGGSELLKVATLREMQRVQWTDPDGKTSWGLGFAVGRDGSQTLASHGGLCPGYQSGLVLALDDELAVATMSNANDSEDFGSRYTRPIRKLLAKGLSLPASNPALPAYAGRYSDQPWESETVIVPWGEQLALLHLPTRDPAGDLQLLKPVGPDQFRALRDDGSLAEAYRFRRNAAGEVEAVESWGQLMRRVAPLR</sequence>
<keyword evidence="1" id="KW-0732">Signal</keyword>
<accession>A0AA95NNI7</accession>
<dbReference type="RefSeq" id="WP_285234351.1">
    <property type="nucleotide sequence ID" value="NZ_CP116346.1"/>
</dbReference>
<proteinExistence type="predicted"/>
<feature type="domain" description="Beta-lactamase-related" evidence="2">
    <location>
        <begin position="53"/>
        <end position="380"/>
    </location>
</feature>
<feature type="chain" id="PRO_5041671157" evidence="1">
    <location>
        <begin position="25"/>
        <end position="492"/>
    </location>
</feature>
<feature type="signal peptide" evidence="1">
    <location>
        <begin position="1"/>
        <end position="24"/>
    </location>
</feature>
<dbReference type="GO" id="GO:0016787">
    <property type="term" value="F:hydrolase activity"/>
    <property type="evidence" value="ECO:0007669"/>
    <property type="project" value="UniProtKB-KW"/>
</dbReference>
<dbReference type="Gene3D" id="3.40.710.10">
    <property type="entry name" value="DD-peptidase/beta-lactamase superfamily"/>
    <property type="match status" value="1"/>
</dbReference>
<keyword evidence="3" id="KW-0378">Hydrolase</keyword>
<protein>
    <submittedName>
        <fullName evidence="3">Serine hydrolase</fullName>
    </submittedName>
</protein>
<evidence type="ECO:0000259" key="2">
    <source>
        <dbReference type="Pfam" id="PF00144"/>
    </source>
</evidence>
<organism evidence="3 4">
    <name type="scientific">Paucibacter sediminis</name>
    <dbReference type="NCBI Taxonomy" id="3019553"/>
    <lineage>
        <taxon>Bacteria</taxon>
        <taxon>Pseudomonadati</taxon>
        <taxon>Pseudomonadota</taxon>
        <taxon>Betaproteobacteria</taxon>
        <taxon>Burkholderiales</taxon>
        <taxon>Sphaerotilaceae</taxon>
        <taxon>Roseateles</taxon>
    </lineage>
</organism>
<dbReference type="EMBL" id="CP116346">
    <property type="protein sequence ID" value="WIT13241.1"/>
    <property type="molecule type" value="Genomic_DNA"/>
</dbReference>
<dbReference type="InterPro" id="IPR001466">
    <property type="entry name" value="Beta-lactam-related"/>
</dbReference>
<name>A0AA95NNI7_9BURK</name>
<dbReference type="Proteomes" id="UP001177769">
    <property type="component" value="Chromosome"/>
</dbReference>
<evidence type="ECO:0000313" key="3">
    <source>
        <dbReference type="EMBL" id="WIT13241.1"/>
    </source>
</evidence>
<dbReference type="PANTHER" id="PTHR46825:SF9">
    <property type="entry name" value="BETA-LACTAMASE-RELATED DOMAIN-CONTAINING PROTEIN"/>
    <property type="match status" value="1"/>
</dbReference>
<dbReference type="AlphaFoldDB" id="A0AA95NNI7"/>
<dbReference type="KEGG" id="pais:PFX98_06415"/>
<dbReference type="Pfam" id="PF00144">
    <property type="entry name" value="Beta-lactamase"/>
    <property type="match status" value="1"/>
</dbReference>
<gene>
    <name evidence="3" type="ORF">PFX98_06415</name>
</gene>